<feature type="region of interest" description="Disordered" evidence="2">
    <location>
        <begin position="271"/>
        <end position="292"/>
    </location>
</feature>
<dbReference type="PANTHER" id="PTHR32305">
    <property type="match status" value="1"/>
</dbReference>
<feature type="domain" description="Teneurin-like YD-shell" evidence="4">
    <location>
        <begin position="30"/>
        <end position="123"/>
    </location>
</feature>
<accession>A0ABV8QGY4</accession>
<evidence type="ECO:0000313" key="6">
    <source>
        <dbReference type="Proteomes" id="UP001595798"/>
    </source>
</evidence>
<dbReference type="Gene3D" id="2.180.10.10">
    <property type="entry name" value="RHS repeat-associated core"/>
    <property type="match status" value="1"/>
</dbReference>
<dbReference type="NCBIfam" id="TIGR03696">
    <property type="entry name" value="Rhs_assc_core"/>
    <property type="match status" value="1"/>
</dbReference>
<sequence>MKTIYAKVLVALAATILASLPVSAAEVVTYYHNDYLGSPIAATDDTGAVVWQQAYDPWGFKLTQNTDERGYTGNWLDEATGLADHKARWYTSSIGRFTAIDPVKWQESNIHSFNRYAYANNSPYKFVDPDGRAGKIATLIRLIGSGSKELGRITKQRAVRARLQGENVHADSRQAAQQIERAAAGNRKVLKHKGHKLADGSTGNPHYQTEGLRGHTFWGTLGSALMGLGIGLDHLANGVEIIDPTTYLTSGGDRYLDPNGNEVSWDDIVKRTQAAESQPGVDSEGNSSENSE</sequence>
<evidence type="ECO:0000256" key="2">
    <source>
        <dbReference type="SAM" id="MobiDB-lite"/>
    </source>
</evidence>
<reference evidence="6" key="1">
    <citation type="journal article" date="2019" name="Int. J. Syst. Evol. Microbiol.">
        <title>The Global Catalogue of Microorganisms (GCM) 10K type strain sequencing project: providing services to taxonomists for standard genome sequencing and annotation.</title>
        <authorList>
            <consortium name="The Broad Institute Genomics Platform"/>
            <consortium name="The Broad Institute Genome Sequencing Center for Infectious Disease"/>
            <person name="Wu L."/>
            <person name="Ma J."/>
        </authorList>
    </citation>
    <scope>NUCLEOTIDE SEQUENCE [LARGE SCALE GENOMIC DNA]</scope>
    <source>
        <strain evidence="6">CECT 7297</strain>
    </source>
</reference>
<dbReference type="Proteomes" id="UP001595798">
    <property type="component" value="Unassembled WGS sequence"/>
</dbReference>
<protein>
    <submittedName>
        <fullName evidence="5">RHS repeat domain-containing protein</fullName>
    </submittedName>
</protein>
<comment type="caution">
    <text evidence="5">The sequence shown here is derived from an EMBL/GenBank/DDBJ whole genome shotgun (WGS) entry which is preliminary data.</text>
</comment>
<dbReference type="RefSeq" id="WP_379886571.1">
    <property type="nucleotide sequence ID" value="NZ_JBHSDI010000011.1"/>
</dbReference>
<organism evidence="5 6">
    <name type="scientific">Marinobacter lacisalsi</name>
    <dbReference type="NCBI Taxonomy" id="475979"/>
    <lineage>
        <taxon>Bacteria</taxon>
        <taxon>Pseudomonadati</taxon>
        <taxon>Pseudomonadota</taxon>
        <taxon>Gammaproteobacteria</taxon>
        <taxon>Pseudomonadales</taxon>
        <taxon>Marinobacteraceae</taxon>
        <taxon>Marinobacter</taxon>
    </lineage>
</organism>
<evidence type="ECO:0000256" key="1">
    <source>
        <dbReference type="ARBA" id="ARBA00022737"/>
    </source>
</evidence>
<keyword evidence="1" id="KW-0677">Repeat</keyword>
<dbReference type="InterPro" id="IPR056823">
    <property type="entry name" value="TEN-like_YD-shell"/>
</dbReference>
<dbReference type="InterPro" id="IPR050708">
    <property type="entry name" value="T6SS_VgrG/RHS"/>
</dbReference>
<evidence type="ECO:0000313" key="5">
    <source>
        <dbReference type="EMBL" id="MFC4259027.1"/>
    </source>
</evidence>
<name>A0ABV8QGY4_9GAMM</name>
<dbReference type="EMBL" id="JBHSDI010000011">
    <property type="protein sequence ID" value="MFC4259027.1"/>
    <property type="molecule type" value="Genomic_DNA"/>
</dbReference>
<gene>
    <name evidence="5" type="ORF">ACFOZ5_08310</name>
</gene>
<evidence type="ECO:0000259" key="4">
    <source>
        <dbReference type="Pfam" id="PF25023"/>
    </source>
</evidence>
<evidence type="ECO:0000256" key="3">
    <source>
        <dbReference type="SAM" id="SignalP"/>
    </source>
</evidence>
<dbReference type="PANTHER" id="PTHR32305:SF17">
    <property type="entry name" value="TRNA NUCLEASE WAPA"/>
    <property type="match status" value="1"/>
</dbReference>
<proteinExistence type="predicted"/>
<keyword evidence="3" id="KW-0732">Signal</keyword>
<dbReference type="Pfam" id="PF25023">
    <property type="entry name" value="TEN_YD-shell"/>
    <property type="match status" value="1"/>
</dbReference>
<dbReference type="InterPro" id="IPR022385">
    <property type="entry name" value="Rhs_assc_core"/>
</dbReference>
<keyword evidence="6" id="KW-1185">Reference proteome</keyword>
<feature type="signal peptide" evidence="3">
    <location>
        <begin position="1"/>
        <end position="24"/>
    </location>
</feature>
<feature type="chain" id="PRO_5045337709" evidence="3">
    <location>
        <begin position="25"/>
        <end position="292"/>
    </location>
</feature>